<dbReference type="EMBL" id="CAADFQ010000003">
    <property type="protein sequence ID" value="VFK27360.1"/>
    <property type="molecule type" value="Genomic_DNA"/>
</dbReference>
<evidence type="ECO:0000313" key="15">
    <source>
        <dbReference type="EMBL" id="VFK30310.1"/>
    </source>
</evidence>
<feature type="domain" description="ABC transporter" evidence="12">
    <location>
        <begin position="336"/>
        <end position="572"/>
    </location>
</feature>
<evidence type="ECO:0000256" key="6">
    <source>
        <dbReference type="ARBA" id="ARBA00022840"/>
    </source>
</evidence>
<evidence type="ECO:0000256" key="1">
    <source>
        <dbReference type="ARBA" id="ARBA00004651"/>
    </source>
</evidence>
<keyword evidence="7" id="KW-1278">Translocase</keyword>
<evidence type="ECO:0000256" key="2">
    <source>
        <dbReference type="ARBA" id="ARBA00022448"/>
    </source>
</evidence>
<dbReference type="Gene3D" id="3.40.50.300">
    <property type="entry name" value="P-loop containing nucleotide triphosphate hydrolases"/>
    <property type="match status" value="1"/>
</dbReference>
<dbReference type="EMBL" id="CAADFO010000062">
    <property type="protein sequence ID" value="VFK30310.1"/>
    <property type="molecule type" value="Genomic_DNA"/>
</dbReference>
<keyword evidence="5" id="KW-0547">Nucleotide-binding</keyword>
<evidence type="ECO:0000256" key="3">
    <source>
        <dbReference type="ARBA" id="ARBA00022475"/>
    </source>
</evidence>
<proteinExistence type="predicted"/>
<evidence type="ECO:0000256" key="10">
    <source>
        <dbReference type="ARBA" id="ARBA00023136"/>
    </source>
</evidence>
<dbReference type="PROSITE" id="PS50893">
    <property type="entry name" value="ABC_TRANSPORTER_2"/>
    <property type="match status" value="1"/>
</dbReference>
<feature type="transmembrane region" description="Helical" evidence="11">
    <location>
        <begin position="21"/>
        <end position="42"/>
    </location>
</feature>
<dbReference type="GO" id="GO:0005886">
    <property type="term" value="C:plasma membrane"/>
    <property type="evidence" value="ECO:0007669"/>
    <property type="project" value="UniProtKB-SubCell"/>
</dbReference>
<evidence type="ECO:0000259" key="12">
    <source>
        <dbReference type="PROSITE" id="PS50893"/>
    </source>
</evidence>
<evidence type="ECO:0000313" key="14">
    <source>
        <dbReference type="EMBL" id="VFK27360.1"/>
    </source>
</evidence>
<dbReference type="InterPro" id="IPR036640">
    <property type="entry name" value="ABC1_TM_sf"/>
</dbReference>
<dbReference type="InterPro" id="IPR039421">
    <property type="entry name" value="Type_1_exporter"/>
</dbReference>
<dbReference type="InterPro" id="IPR027417">
    <property type="entry name" value="P-loop_NTPase"/>
</dbReference>
<organism evidence="14">
    <name type="scientific">Candidatus Kentrum sp. MB</name>
    <dbReference type="NCBI Taxonomy" id="2138164"/>
    <lineage>
        <taxon>Bacteria</taxon>
        <taxon>Pseudomonadati</taxon>
        <taxon>Pseudomonadota</taxon>
        <taxon>Gammaproteobacteria</taxon>
        <taxon>Candidatus Kentrum</taxon>
    </lineage>
</organism>
<accession>A0A450XDK3</accession>
<name>A0A450XDK3_9GAMM</name>
<dbReference type="GO" id="GO:0016887">
    <property type="term" value="F:ATP hydrolysis activity"/>
    <property type="evidence" value="ECO:0007669"/>
    <property type="project" value="InterPro"/>
</dbReference>
<evidence type="ECO:0000259" key="13">
    <source>
        <dbReference type="PROSITE" id="PS50929"/>
    </source>
</evidence>
<feature type="transmembrane region" description="Helical" evidence="11">
    <location>
        <begin position="122"/>
        <end position="141"/>
    </location>
</feature>
<dbReference type="Gene3D" id="1.20.1560.10">
    <property type="entry name" value="ABC transporter type 1, transmembrane domain"/>
    <property type="match status" value="1"/>
</dbReference>
<dbReference type="Pfam" id="PF00005">
    <property type="entry name" value="ABC_tran"/>
    <property type="match status" value="1"/>
</dbReference>
<dbReference type="PANTHER" id="PTHR43394:SF1">
    <property type="entry name" value="ATP-BINDING CASSETTE SUB-FAMILY B MEMBER 10, MITOCHONDRIAL"/>
    <property type="match status" value="1"/>
</dbReference>
<gene>
    <name evidence="15" type="ORF">BECKMB1821G_GA0114241_106218</name>
    <name evidence="16" type="ORF">BECKMB1821H_GA0114242_10037</name>
    <name evidence="14" type="ORF">BECKMB1821I_GA0114274_10036</name>
</gene>
<keyword evidence="6 14" id="KW-0067">ATP-binding</keyword>
<evidence type="ECO:0000256" key="5">
    <source>
        <dbReference type="ARBA" id="ARBA00022741"/>
    </source>
</evidence>
<evidence type="ECO:0000256" key="7">
    <source>
        <dbReference type="ARBA" id="ARBA00022967"/>
    </source>
</evidence>
<dbReference type="SUPFAM" id="SSF52540">
    <property type="entry name" value="P-loop containing nucleoside triphosphate hydrolases"/>
    <property type="match status" value="1"/>
</dbReference>
<comment type="subcellular location">
    <subcellularLocation>
        <location evidence="1">Cell membrane</location>
        <topology evidence="1">Multi-pass membrane protein</topology>
    </subcellularLocation>
</comment>
<keyword evidence="3" id="KW-1003">Cell membrane</keyword>
<protein>
    <submittedName>
        <fullName evidence="14">ATP-binding cassette, subfamily B, MsbA</fullName>
    </submittedName>
</protein>
<dbReference type="InterPro" id="IPR011917">
    <property type="entry name" value="ABC_transpr_lipidA"/>
</dbReference>
<dbReference type="PROSITE" id="PS00211">
    <property type="entry name" value="ABC_TRANSPORTER_1"/>
    <property type="match status" value="1"/>
</dbReference>
<dbReference type="InterPro" id="IPR003439">
    <property type="entry name" value="ABC_transporter-like_ATP-bd"/>
</dbReference>
<dbReference type="SUPFAM" id="SSF90123">
    <property type="entry name" value="ABC transporter transmembrane region"/>
    <property type="match status" value="1"/>
</dbReference>
<keyword evidence="8 11" id="KW-1133">Transmembrane helix</keyword>
<dbReference type="SMART" id="SM00382">
    <property type="entry name" value="AAA"/>
    <property type="match status" value="1"/>
</dbReference>
<dbReference type="GO" id="GO:0005524">
    <property type="term" value="F:ATP binding"/>
    <property type="evidence" value="ECO:0007669"/>
    <property type="project" value="UniProtKB-KW"/>
</dbReference>
<feature type="transmembrane region" description="Helical" evidence="11">
    <location>
        <begin position="57"/>
        <end position="79"/>
    </location>
</feature>
<keyword evidence="9" id="KW-0445">Lipid transport</keyword>
<keyword evidence="10 11" id="KW-0472">Membrane</keyword>
<dbReference type="InterPro" id="IPR017871">
    <property type="entry name" value="ABC_transporter-like_CS"/>
</dbReference>
<reference evidence="14" key="1">
    <citation type="submission" date="2019-02" db="EMBL/GenBank/DDBJ databases">
        <authorList>
            <person name="Gruber-Vodicka R. H."/>
            <person name="Seah K. B. B."/>
        </authorList>
    </citation>
    <scope>NUCLEOTIDE SEQUENCE</scope>
    <source>
        <strain evidence="15">BECK_BZ197</strain>
        <strain evidence="16">BECK_BZ198</strain>
        <strain evidence="14">BECK_BZ199</strain>
    </source>
</reference>
<feature type="transmembrane region" description="Helical" evidence="11">
    <location>
        <begin position="269"/>
        <end position="292"/>
    </location>
</feature>
<dbReference type="AlphaFoldDB" id="A0A450XDK3"/>
<dbReference type="NCBIfam" id="TIGR02203">
    <property type="entry name" value="MsbA_lipidA"/>
    <property type="match status" value="1"/>
</dbReference>
<dbReference type="PROSITE" id="PS50929">
    <property type="entry name" value="ABC_TM1F"/>
    <property type="match status" value="1"/>
</dbReference>
<keyword evidence="4 11" id="KW-0812">Transmembrane</keyword>
<evidence type="ECO:0000256" key="8">
    <source>
        <dbReference type="ARBA" id="ARBA00022989"/>
    </source>
</evidence>
<dbReference type="FunFam" id="3.40.50.300:FF:000140">
    <property type="entry name" value="Lipid A export ATP-binding/permease protein MsbA"/>
    <property type="match status" value="1"/>
</dbReference>
<dbReference type="InterPro" id="IPR011527">
    <property type="entry name" value="ABC1_TM_dom"/>
</dbReference>
<dbReference type="EMBL" id="CAADGH010000003">
    <property type="protein sequence ID" value="VFK74279.1"/>
    <property type="molecule type" value="Genomic_DNA"/>
</dbReference>
<dbReference type="PANTHER" id="PTHR43394">
    <property type="entry name" value="ATP-DEPENDENT PERMEASE MDL1, MITOCHONDRIAL"/>
    <property type="match status" value="1"/>
</dbReference>
<feature type="transmembrane region" description="Helical" evidence="11">
    <location>
        <begin position="240"/>
        <end position="263"/>
    </location>
</feature>
<evidence type="ECO:0000256" key="11">
    <source>
        <dbReference type="SAM" id="Phobius"/>
    </source>
</evidence>
<evidence type="ECO:0000256" key="9">
    <source>
        <dbReference type="ARBA" id="ARBA00023055"/>
    </source>
</evidence>
<feature type="domain" description="ABC transmembrane type-1" evidence="13">
    <location>
        <begin position="22"/>
        <end position="304"/>
    </location>
</feature>
<keyword evidence="2" id="KW-0813">Transport</keyword>
<evidence type="ECO:0000256" key="4">
    <source>
        <dbReference type="ARBA" id="ARBA00022692"/>
    </source>
</evidence>
<sequence>MNNRQLYFRLLRYVKPYWRTFLLSIIAMVGLAVTEPAIPALLRPMLDGSFVKKDPDAVTLIAVLLVVLFLVRGIGIYISRFGLAWISGKLVLDLRVLMFDKIVKLPADYYDNHASGSTLSKLTFNATLVTGSATTVLTVLVRDSLALIGLLAWMFYLDWMLTAIALITAPFTIFIIRLLSHRLRLMSKNAQTAMGEMTHVLEETIDGHKVIKIFGGEEHERKRFWRIANLFRRYLTKFEAANIIASPLAQFFSAIALSIIIYISAHKSAAGDITIGTFVSFFTAMGMLLPIIKRLTNVNGPLQQGLAAAQSVFEFLGETAEPDPGLKVIHRAKGELVFEDVSFRYHEQEALVLRDISFTIRPGENIALVGPSGSGKSTLLSLMPRFYRLSKGRIYLDGIDIQTLTLASLRQNMALVTQDIVLFDGSIAENIAYANAENASVSEITQAARSAHAMEFIEKMPAGLDTVIGENGVKLSGGQRQRIAIARAFLKDAPILILDEATSALDTESERRVQAALEELRKGRTTIIVAHRLSTIERADRIVVMANGTIDDIGTHQELLANNLLYAGLYRHQFSDDKSTPKIRESFWAKKSP</sequence>
<dbReference type="GO" id="GO:0034040">
    <property type="term" value="F:ATPase-coupled lipid transmembrane transporter activity"/>
    <property type="evidence" value="ECO:0007669"/>
    <property type="project" value="InterPro"/>
</dbReference>
<dbReference type="Pfam" id="PF00664">
    <property type="entry name" value="ABC_membrane"/>
    <property type="match status" value="1"/>
</dbReference>
<dbReference type="CDD" id="cd18552">
    <property type="entry name" value="ABC_6TM_MsbA_like"/>
    <property type="match status" value="1"/>
</dbReference>
<feature type="transmembrane region" description="Helical" evidence="11">
    <location>
        <begin position="153"/>
        <end position="179"/>
    </location>
</feature>
<dbReference type="InterPro" id="IPR003593">
    <property type="entry name" value="AAA+_ATPase"/>
</dbReference>
<evidence type="ECO:0000313" key="16">
    <source>
        <dbReference type="EMBL" id="VFK74279.1"/>
    </source>
</evidence>
<dbReference type="GO" id="GO:0015421">
    <property type="term" value="F:ABC-type oligopeptide transporter activity"/>
    <property type="evidence" value="ECO:0007669"/>
    <property type="project" value="TreeGrafter"/>
</dbReference>